<feature type="region of interest" description="Disordered" evidence="1">
    <location>
        <begin position="1"/>
        <end position="25"/>
    </location>
</feature>
<dbReference type="EMBL" id="LXQA011161216">
    <property type="protein sequence ID" value="MCI87241.1"/>
    <property type="molecule type" value="Genomic_DNA"/>
</dbReference>
<evidence type="ECO:0000256" key="1">
    <source>
        <dbReference type="SAM" id="MobiDB-lite"/>
    </source>
</evidence>
<dbReference type="Proteomes" id="UP000265520">
    <property type="component" value="Unassembled WGS sequence"/>
</dbReference>
<evidence type="ECO:0000313" key="2">
    <source>
        <dbReference type="EMBL" id="MCI87241.1"/>
    </source>
</evidence>
<reference evidence="2 3" key="1">
    <citation type="journal article" date="2018" name="Front. Plant Sci.">
        <title>Red Clover (Trifolium pratense) and Zigzag Clover (T. medium) - A Picture of Genomic Similarities and Differences.</title>
        <authorList>
            <person name="Dluhosova J."/>
            <person name="Istvanek J."/>
            <person name="Nedelnik J."/>
            <person name="Repkova J."/>
        </authorList>
    </citation>
    <scope>NUCLEOTIDE SEQUENCE [LARGE SCALE GENOMIC DNA]</scope>
    <source>
        <strain evidence="3">cv. 10/8</strain>
        <tissue evidence="2">Leaf</tissue>
    </source>
</reference>
<organism evidence="2 3">
    <name type="scientific">Trifolium medium</name>
    <dbReference type="NCBI Taxonomy" id="97028"/>
    <lineage>
        <taxon>Eukaryota</taxon>
        <taxon>Viridiplantae</taxon>
        <taxon>Streptophyta</taxon>
        <taxon>Embryophyta</taxon>
        <taxon>Tracheophyta</taxon>
        <taxon>Spermatophyta</taxon>
        <taxon>Magnoliopsida</taxon>
        <taxon>eudicotyledons</taxon>
        <taxon>Gunneridae</taxon>
        <taxon>Pentapetalae</taxon>
        <taxon>rosids</taxon>
        <taxon>fabids</taxon>
        <taxon>Fabales</taxon>
        <taxon>Fabaceae</taxon>
        <taxon>Papilionoideae</taxon>
        <taxon>50 kb inversion clade</taxon>
        <taxon>NPAAA clade</taxon>
        <taxon>Hologalegina</taxon>
        <taxon>IRL clade</taxon>
        <taxon>Trifolieae</taxon>
        <taxon>Trifolium</taxon>
    </lineage>
</organism>
<comment type="caution">
    <text evidence="2">The sequence shown here is derived from an EMBL/GenBank/DDBJ whole genome shotgun (WGS) entry which is preliminary data.</text>
</comment>
<feature type="non-terminal residue" evidence="2">
    <location>
        <position position="25"/>
    </location>
</feature>
<protein>
    <submittedName>
        <fullName evidence="2">Uncharacterized protein</fullName>
    </submittedName>
</protein>
<accession>A0A392VJU2</accession>
<sequence>MMSPDEDLDVASARQLSPITGKLTN</sequence>
<feature type="compositionally biased region" description="Polar residues" evidence="1">
    <location>
        <begin position="14"/>
        <end position="25"/>
    </location>
</feature>
<name>A0A392VJU2_9FABA</name>
<dbReference type="AlphaFoldDB" id="A0A392VJU2"/>
<evidence type="ECO:0000313" key="3">
    <source>
        <dbReference type="Proteomes" id="UP000265520"/>
    </source>
</evidence>
<proteinExistence type="predicted"/>
<keyword evidence="3" id="KW-1185">Reference proteome</keyword>